<feature type="transmembrane region" description="Helical" evidence="14">
    <location>
        <begin position="290"/>
        <end position="309"/>
    </location>
</feature>
<evidence type="ECO:0000256" key="1">
    <source>
        <dbReference type="ARBA" id="ARBA00000900"/>
    </source>
</evidence>
<comment type="caution">
    <text evidence="16">The sequence shown here is derived from an EMBL/GenBank/DDBJ whole genome shotgun (WGS) entry which is preliminary data.</text>
</comment>
<accession>A0ABR2IKV6</accession>
<protein>
    <recommendedName>
        <fullName evidence="4">RING-type E3 ubiquitin transferase</fullName>
        <ecNumber evidence="4">2.3.2.27</ecNumber>
    </recommendedName>
</protein>
<evidence type="ECO:0000256" key="12">
    <source>
        <dbReference type="ARBA" id="ARBA00023136"/>
    </source>
</evidence>
<name>A0ABR2IKV6_9EUKA</name>
<feature type="transmembrane region" description="Helical" evidence="14">
    <location>
        <begin position="199"/>
        <end position="219"/>
    </location>
</feature>
<evidence type="ECO:0000256" key="11">
    <source>
        <dbReference type="ARBA" id="ARBA00022989"/>
    </source>
</evidence>
<dbReference type="PANTHER" id="PTHR45969">
    <property type="entry name" value="RING ZINC FINGER PROTEIN-RELATED"/>
    <property type="match status" value="1"/>
</dbReference>
<dbReference type="InterPro" id="IPR021319">
    <property type="entry name" value="DUF2921"/>
</dbReference>
<evidence type="ECO:0000313" key="17">
    <source>
        <dbReference type="Proteomes" id="UP001470230"/>
    </source>
</evidence>
<dbReference type="InterPro" id="IPR001841">
    <property type="entry name" value="Znf_RING"/>
</dbReference>
<comment type="catalytic activity">
    <reaction evidence="1">
        <text>S-ubiquitinyl-[E2 ubiquitin-conjugating enzyme]-L-cysteine + [acceptor protein]-L-lysine = [E2 ubiquitin-conjugating enzyme]-L-cysteine + N(6)-ubiquitinyl-[acceptor protein]-L-lysine.</text>
        <dbReference type="EC" id="2.3.2.27"/>
    </reaction>
</comment>
<keyword evidence="10" id="KW-0862">Zinc</keyword>
<dbReference type="InterPro" id="IPR013083">
    <property type="entry name" value="Znf_RING/FYVE/PHD"/>
</dbReference>
<feature type="transmembrane region" description="Helical" evidence="14">
    <location>
        <begin position="332"/>
        <end position="354"/>
    </location>
</feature>
<dbReference type="PANTHER" id="PTHR45969:SF69">
    <property type="entry name" value="FINGER DOMAIN PROTEIN, PUTATIVE (AFU_ORTHOLOGUE AFUA_3G12190)-RELATED"/>
    <property type="match status" value="1"/>
</dbReference>
<keyword evidence="9" id="KW-0833">Ubl conjugation pathway</keyword>
<keyword evidence="11 14" id="KW-1133">Transmembrane helix</keyword>
<evidence type="ECO:0000259" key="15">
    <source>
        <dbReference type="PROSITE" id="PS50089"/>
    </source>
</evidence>
<keyword evidence="5" id="KW-0808">Transferase</keyword>
<evidence type="ECO:0000313" key="16">
    <source>
        <dbReference type="EMBL" id="KAK8864937.1"/>
    </source>
</evidence>
<comment type="pathway">
    <text evidence="3">Protein modification; protein ubiquitination.</text>
</comment>
<feature type="transmembrane region" description="Helical" evidence="14">
    <location>
        <begin position="239"/>
        <end position="258"/>
    </location>
</feature>
<dbReference type="SMART" id="SM00744">
    <property type="entry name" value="RINGv"/>
    <property type="match status" value="1"/>
</dbReference>
<reference evidence="16 17" key="1">
    <citation type="submission" date="2024-04" db="EMBL/GenBank/DDBJ databases">
        <title>Tritrichomonas musculus Genome.</title>
        <authorList>
            <person name="Alves-Ferreira E."/>
            <person name="Grigg M."/>
            <person name="Lorenzi H."/>
            <person name="Galac M."/>
        </authorList>
    </citation>
    <scope>NUCLEOTIDE SEQUENCE [LARGE SCALE GENOMIC DNA]</scope>
    <source>
        <strain evidence="16 17">EAF2021</strain>
    </source>
</reference>
<evidence type="ECO:0000256" key="6">
    <source>
        <dbReference type="ARBA" id="ARBA00022692"/>
    </source>
</evidence>
<evidence type="ECO:0000256" key="9">
    <source>
        <dbReference type="ARBA" id="ARBA00022786"/>
    </source>
</evidence>
<gene>
    <name evidence="16" type="ORF">M9Y10_010464</name>
</gene>
<evidence type="ECO:0000256" key="4">
    <source>
        <dbReference type="ARBA" id="ARBA00012483"/>
    </source>
</evidence>
<dbReference type="EMBL" id="JAPFFF010000016">
    <property type="protein sequence ID" value="KAK8864937.1"/>
    <property type="molecule type" value="Genomic_DNA"/>
</dbReference>
<dbReference type="InterPro" id="IPR011016">
    <property type="entry name" value="Znf_RING-CH"/>
</dbReference>
<keyword evidence="12 14" id="KW-0472">Membrane</keyword>
<evidence type="ECO:0000256" key="2">
    <source>
        <dbReference type="ARBA" id="ARBA00004127"/>
    </source>
</evidence>
<keyword evidence="17" id="KW-1185">Reference proteome</keyword>
<sequence length="428" mass="50439">MTNTNITSIKAIFSYIDPPVSSIPDEPFQISGIFVKPAQIFFLFFTREPFVQIQKNSVTYQENLGKYIQKYSNLSQEQQTQYHSKFKEMIRNQTTPKNYITYIYKRVCNDTCYLFGSQSNQASRLIYTSTRTYDHIKLDQDWRLFVSLFGLVTTFKAFVWLIIPKTQPSFVCSAAIQYLCMSEFATSLLFFGTRHYFDTLNTTVFTVILVFSLFITFYYGSNMSERSAAIEIQLNRMSWIYYLSNFRYFYFFNVFSFFHDFPMYSLFLMFSFLIPQIVFSAVYNKKKTIGLIFIFSLVFAQLCSVYLIIDYHPNKDFYFKEYSGPKMVKYPAIWISIQLFIIVLQKLFGGAFFIPKKSRLPRFSYTAEKPPHDSECAICLGIIGDDEDFYSTPCHHYFHRECLSRWMEENAICPICRTPLPPIEDTPD</sequence>
<dbReference type="Proteomes" id="UP001470230">
    <property type="component" value="Unassembled WGS sequence"/>
</dbReference>
<keyword evidence="8 13" id="KW-0863">Zinc-finger</keyword>
<evidence type="ECO:0000256" key="7">
    <source>
        <dbReference type="ARBA" id="ARBA00022723"/>
    </source>
</evidence>
<proteinExistence type="predicted"/>
<feature type="transmembrane region" description="Helical" evidence="14">
    <location>
        <begin position="264"/>
        <end position="283"/>
    </location>
</feature>
<dbReference type="EC" id="2.3.2.27" evidence="4"/>
<dbReference type="PROSITE" id="PS50089">
    <property type="entry name" value="ZF_RING_2"/>
    <property type="match status" value="1"/>
</dbReference>
<evidence type="ECO:0000256" key="3">
    <source>
        <dbReference type="ARBA" id="ARBA00004906"/>
    </source>
</evidence>
<evidence type="ECO:0000256" key="13">
    <source>
        <dbReference type="PROSITE-ProRule" id="PRU00175"/>
    </source>
</evidence>
<evidence type="ECO:0000256" key="10">
    <source>
        <dbReference type="ARBA" id="ARBA00022833"/>
    </source>
</evidence>
<dbReference type="SUPFAM" id="SSF57850">
    <property type="entry name" value="RING/U-box"/>
    <property type="match status" value="1"/>
</dbReference>
<dbReference type="Gene3D" id="3.30.40.10">
    <property type="entry name" value="Zinc/RING finger domain, C3HC4 (zinc finger)"/>
    <property type="match status" value="1"/>
</dbReference>
<evidence type="ECO:0000256" key="14">
    <source>
        <dbReference type="SAM" id="Phobius"/>
    </source>
</evidence>
<organism evidence="16 17">
    <name type="scientific">Tritrichomonas musculus</name>
    <dbReference type="NCBI Taxonomy" id="1915356"/>
    <lineage>
        <taxon>Eukaryota</taxon>
        <taxon>Metamonada</taxon>
        <taxon>Parabasalia</taxon>
        <taxon>Tritrichomonadida</taxon>
        <taxon>Tritrichomonadidae</taxon>
        <taxon>Tritrichomonas</taxon>
    </lineage>
</organism>
<feature type="domain" description="RING-type" evidence="15">
    <location>
        <begin position="376"/>
        <end position="417"/>
    </location>
</feature>
<dbReference type="SMART" id="SM00184">
    <property type="entry name" value="RING"/>
    <property type="match status" value="1"/>
</dbReference>
<dbReference type="Pfam" id="PF11145">
    <property type="entry name" value="DUF2921"/>
    <property type="match status" value="1"/>
</dbReference>
<evidence type="ECO:0000256" key="5">
    <source>
        <dbReference type="ARBA" id="ARBA00022679"/>
    </source>
</evidence>
<keyword evidence="6 14" id="KW-0812">Transmembrane</keyword>
<keyword evidence="7" id="KW-0479">Metal-binding</keyword>
<comment type="subcellular location">
    <subcellularLocation>
        <location evidence="2">Endomembrane system</location>
        <topology evidence="2">Multi-pass membrane protein</topology>
    </subcellularLocation>
</comment>
<dbReference type="Pfam" id="PF13639">
    <property type="entry name" value="zf-RING_2"/>
    <property type="match status" value="1"/>
</dbReference>
<feature type="transmembrane region" description="Helical" evidence="14">
    <location>
        <begin position="142"/>
        <end position="163"/>
    </location>
</feature>
<evidence type="ECO:0000256" key="8">
    <source>
        <dbReference type="ARBA" id="ARBA00022771"/>
    </source>
</evidence>